<keyword evidence="3" id="KW-1185">Reference proteome</keyword>
<reference evidence="2" key="1">
    <citation type="submission" date="2023-06" db="EMBL/GenBank/DDBJ databases">
        <title>Black Yeasts Isolated from many extreme environments.</title>
        <authorList>
            <person name="Coleine C."/>
            <person name="Stajich J.E."/>
            <person name="Selbmann L."/>
        </authorList>
    </citation>
    <scope>NUCLEOTIDE SEQUENCE</scope>
    <source>
        <strain evidence="2">CCFEE 5200</strain>
    </source>
</reference>
<feature type="region of interest" description="Disordered" evidence="1">
    <location>
        <begin position="1"/>
        <end position="121"/>
    </location>
</feature>
<feature type="compositionally biased region" description="Polar residues" evidence="1">
    <location>
        <begin position="1"/>
        <end position="10"/>
    </location>
</feature>
<feature type="compositionally biased region" description="Low complexity" evidence="1">
    <location>
        <begin position="47"/>
        <end position="64"/>
    </location>
</feature>
<name>A0AAN6K873_9PEZI</name>
<evidence type="ECO:0000313" key="3">
    <source>
        <dbReference type="Proteomes" id="UP001175353"/>
    </source>
</evidence>
<comment type="caution">
    <text evidence="2">The sequence shown here is derived from an EMBL/GenBank/DDBJ whole genome shotgun (WGS) entry which is preliminary data.</text>
</comment>
<dbReference type="AlphaFoldDB" id="A0AAN6K873"/>
<dbReference type="EMBL" id="JAUJLE010000197">
    <property type="protein sequence ID" value="KAK0969411.1"/>
    <property type="molecule type" value="Genomic_DNA"/>
</dbReference>
<evidence type="ECO:0000256" key="1">
    <source>
        <dbReference type="SAM" id="MobiDB-lite"/>
    </source>
</evidence>
<gene>
    <name evidence="2" type="ORF">LTR91_016322</name>
</gene>
<evidence type="ECO:0000313" key="2">
    <source>
        <dbReference type="EMBL" id="KAK0969411.1"/>
    </source>
</evidence>
<protein>
    <submittedName>
        <fullName evidence="2">Uncharacterized protein</fullName>
    </submittedName>
</protein>
<dbReference type="Proteomes" id="UP001175353">
    <property type="component" value="Unassembled WGS sequence"/>
</dbReference>
<accession>A0AAN6K873</accession>
<organism evidence="2 3">
    <name type="scientific">Friedmanniomyces endolithicus</name>
    <dbReference type="NCBI Taxonomy" id="329885"/>
    <lineage>
        <taxon>Eukaryota</taxon>
        <taxon>Fungi</taxon>
        <taxon>Dikarya</taxon>
        <taxon>Ascomycota</taxon>
        <taxon>Pezizomycotina</taxon>
        <taxon>Dothideomycetes</taxon>
        <taxon>Dothideomycetidae</taxon>
        <taxon>Mycosphaerellales</taxon>
        <taxon>Teratosphaeriaceae</taxon>
        <taxon>Friedmanniomyces</taxon>
    </lineage>
</organism>
<feature type="compositionally biased region" description="Basic residues" evidence="1">
    <location>
        <begin position="95"/>
        <end position="106"/>
    </location>
</feature>
<proteinExistence type="predicted"/>
<sequence>MANHTSTASEPNEDAPGNTAAFANARSAYRYVSSDPPGASDVPGLVSSASSTSSETSGSSSSASDRTFDDPASERMPFQPDSPPPPLIGSTTNHGPRRATACRRRAPITPGSGGLGYAYRGGLSSSPSDAADYAYGDDLLTDLARPTGLVPIIPPTTLYPNAIPQAPGFRHNRHRQQMKPAMARWLDDDADHLPYWLSYGGPR</sequence>